<reference evidence="2 3" key="1">
    <citation type="submission" date="2016-10" db="EMBL/GenBank/DDBJ databases">
        <title>Comparative genome analysis of multiple Pseudomonas spp. focuses on biocontrol and plant growth promoting traits.</title>
        <authorList>
            <person name="Tao X.-Y."/>
            <person name="Taylor C.G."/>
        </authorList>
    </citation>
    <scope>NUCLEOTIDE SEQUENCE [LARGE SCALE GENOMIC DNA]</scope>
    <source>
        <strain evidence="2 3">24D3</strain>
    </source>
</reference>
<proteinExistence type="predicted"/>
<accession>A0A423LT58</accession>
<dbReference type="Proteomes" id="UP000285757">
    <property type="component" value="Unassembled WGS sequence"/>
</dbReference>
<evidence type="ECO:0000313" key="3">
    <source>
        <dbReference type="Proteomes" id="UP000285757"/>
    </source>
</evidence>
<dbReference type="RefSeq" id="WP_123530345.1">
    <property type="nucleotide sequence ID" value="NZ_MOBU01000003.1"/>
</dbReference>
<gene>
    <name evidence="2" type="ORF">BK671_04825</name>
</gene>
<name>A0A423LT58_PSEFL</name>
<feature type="coiled-coil region" evidence="1">
    <location>
        <begin position="29"/>
        <end position="63"/>
    </location>
</feature>
<dbReference type="EMBL" id="MOBU01000003">
    <property type="protein sequence ID" value="RON71490.1"/>
    <property type="molecule type" value="Genomic_DNA"/>
</dbReference>
<protein>
    <submittedName>
        <fullName evidence="2">Uncharacterized protein</fullName>
    </submittedName>
</protein>
<organism evidence="2 3">
    <name type="scientific">Pseudomonas fluorescens</name>
    <dbReference type="NCBI Taxonomy" id="294"/>
    <lineage>
        <taxon>Bacteria</taxon>
        <taxon>Pseudomonadati</taxon>
        <taxon>Pseudomonadota</taxon>
        <taxon>Gammaproteobacteria</taxon>
        <taxon>Pseudomonadales</taxon>
        <taxon>Pseudomonadaceae</taxon>
        <taxon>Pseudomonas</taxon>
    </lineage>
</organism>
<sequence>MQLSTIDRDDLNPALQERLACFEINRDAYITLQNQYTEVLQENQRLTQKAAELEGQANRTDASWNAQGKSGTIDQIKINEEIERSAQLRKDAQALRLTAEARTGIENNLVIQVAEARLKLAGVPGSINKELQQILLDKALKQEGTLDILLELFALSSAVLLKSLDEHEVVLSRCNTTHERQAKIQELTWITLGKKLEKLFDGAEKDTLAPTLATMPPAVQKEAVVNNTAALLKLKRTKVAS</sequence>
<evidence type="ECO:0000313" key="2">
    <source>
        <dbReference type="EMBL" id="RON71490.1"/>
    </source>
</evidence>
<evidence type="ECO:0000256" key="1">
    <source>
        <dbReference type="SAM" id="Coils"/>
    </source>
</evidence>
<comment type="caution">
    <text evidence="2">The sequence shown here is derived from an EMBL/GenBank/DDBJ whole genome shotgun (WGS) entry which is preliminary data.</text>
</comment>
<keyword evidence="1" id="KW-0175">Coiled coil</keyword>
<dbReference type="AlphaFoldDB" id="A0A423LT58"/>